<feature type="chain" id="PRO_5043661650" evidence="1">
    <location>
        <begin position="21"/>
        <end position="79"/>
    </location>
</feature>
<dbReference type="Proteomes" id="UP001162131">
    <property type="component" value="Unassembled WGS sequence"/>
</dbReference>
<proteinExistence type="predicted"/>
<accession>A0AAU9JRJ6</accession>
<protein>
    <submittedName>
        <fullName evidence="2">Uncharacterized protein</fullName>
    </submittedName>
</protein>
<sequence>MYVVIALSIFTMFLTQYEVGEFIENPAYLKEGLYFLGAAHVGLILHYPNNVAEDKYIVLNTFGVYLPILIIRNLWSCFV</sequence>
<keyword evidence="3" id="KW-1185">Reference proteome</keyword>
<keyword evidence="1" id="KW-0732">Signal</keyword>
<dbReference type="EMBL" id="CAJZBQ010000045">
    <property type="protein sequence ID" value="CAG9328362.1"/>
    <property type="molecule type" value="Genomic_DNA"/>
</dbReference>
<name>A0AAU9JRJ6_9CILI</name>
<evidence type="ECO:0000313" key="3">
    <source>
        <dbReference type="Proteomes" id="UP001162131"/>
    </source>
</evidence>
<dbReference type="AlphaFoldDB" id="A0AAU9JRJ6"/>
<feature type="signal peptide" evidence="1">
    <location>
        <begin position="1"/>
        <end position="20"/>
    </location>
</feature>
<comment type="caution">
    <text evidence="2">The sequence shown here is derived from an EMBL/GenBank/DDBJ whole genome shotgun (WGS) entry which is preliminary data.</text>
</comment>
<reference evidence="2" key="1">
    <citation type="submission" date="2021-09" db="EMBL/GenBank/DDBJ databases">
        <authorList>
            <consortium name="AG Swart"/>
            <person name="Singh M."/>
            <person name="Singh A."/>
            <person name="Seah K."/>
            <person name="Emmerich C."/>
        </authorList>
    </citation>
    <scope>NUCLEOTIDE SEQUENCE</scope>
    <source>
        <strain evidence="2">ATCC30299</strain>
    </source>
</reference>
<organism evidence="2 3">
    <name type="scientific">Blepharisma stoltei</name>
    <dbReference type="NCBI Taxonomy" id="1481888"/>
    <lineage>
        <taxon>Eukaryota</taxon>
        <taxon>Sar</taxon>
        <taxon>Alveolata</taxon>
        <taxon>Ciliophora</taxon>
        <taxon>Postciliodesmatophora</taxon>
        <taxon>Heterotrichea</taxon>
        <taxon>Heterotrichida</taxon>
        <taxon>Blepharismidae</taxon>
        <taxon>Blepharisma</taxon>
    </lineage>
</organism>
<gene>
    <name evidence="2" type="ORF">BSTOLATCC_MIC45814</name>
</gene>
<evidence type="ECO:0000256" key="1">
    <source>
        <dbReference type="SAM" id="SignalP"/>
    </source>
</evidence>
<evidence type="ECO:0000313" key="2">
    <source>
        <dbReference type="EMBL" id="CAG9328362.1"/>
    </source>
</evidence>